<protein>
    <submittedName>
        <fullName evidence="2">MBL fold metallo-hydrolase</fullName>
    </submittedName>
</protein>
<evidence type="ECO:0000313" key="2">
    <source>
        <dbReference type="EMBL" id="MFD2802528.1"/>
    </source>
</evidence>
<comment type="caution">
    <text evidence="2">The sequence shown here is derived from an EMBL/GenBank/DDBJ whole genome shotgun (WGS) entry which is preliminary data.</text>
</comment>
<dbReference type="RefSeq" id="WP_377394226.1">
    <property type="nucleotide sequence ID" value="NZ_JBHSAN010000052.1"/>
</dbReference>
<reference evidence="3" key="1">
    <citation type="journal article" date="2019" name="Int. J. Syst. Evol. Microbiol.">
        <title>The Global Catalogue of Microorganisms (GCM) 10K type strain sequencing project: providing services to taxonomists for standard genome sequencing and annotation.</title>
        <authorList>
            <consortium name="The Broad Institute Genomics Platform"/>
            <consortium name="The Broad Institute Genome Sequencing Center for Infectious Disease"/>
            <person name="Wu L."/>
            <person name="Ma J."/>
        </authorList>
    </citation>
    <scope>NUCLEOTIDE SEQUENCE [LARGE SCALE GENOMIC DNA]</scope>
    <source>
        <strain evidence="3">IBRC-M 10906</strain>
    </source>
</reference>
<dbReference type="EMBL" id="JBHUOF010000048">
    <property type="protein sequence ID" value="MFD2802528.1"/>
    <property type="molecule type" value="Genomic_DNA"/>
</dbReference>
<dbReference type="PANTHER" id="PTHR42951">
    <property type="entry name" value="METALLO-BETA-LACTAMASE DOMAIN-CONTAINING"/>
    <property type="match status" value="1"/>
</dbReference>
<dbReference type="PANTHER" id="PTHR42951:SF17">
    <property type="entry name" value="METALLO-BETA-LACTAMASE DOMAIN-CONTAINING PROTEIN"/>
    <property type="match status" value="1"/>
</dbReference>
<dbReference type="InterPro" id="IPR050855">
    <property type="entry name" value="NDM-1-like"/>
</dbReference>
<feature type="domain" description="Metallo-beta-lactamase" evidence="1">
    <location>
        <begin position="17"/>
        <end position="208"/>
    </location>
</feature>
<dbReference type="SMART" id="SM00849">
    <property type="entry name" value="Lactamase_B"/>
    <property type="match status" value="1"/>
</dbReference>
<dbReference type="Pfam" id="PF00753">
    <property type="entry name" value="Lactamase_B"/>
    <property type="match status" value="1"/>
</dbReference>
<organism evidence="2 3">
    <name type="scientific">Prauserella oleivorans</name>
    <dbReference type="NCBI Taxonomy" id="1478153"/>
    <lineage>
        <taxon>Bacteria</taxon>
        <taxon>Bacillati</taxon>
        <taxon>Actinomycetota</taxon>
        <taxon>Actinomycetes</taxon>
        <taxon>Pseudonocardiales</taxon>
        <taxon>Pseudonocardiaceae</taxon>
        <taxon>Prauserella</taxon>
    </lineage>
</organism>
<gene>
    <name evidence="2" type="ORF">ACFS2C_24375</name>
</gene>
<proteinExistence type="predicted"/>
<name>A0ABW5WES8_9PSEU</name>
<accession>A0ABW5WES8</accession>
<dbReference type="Gene3D" id="3.60.15.10">
    <property type="entry name" value="Ribonuclease Z/Hydroxyacylglutathione hydrolase-like"/>
    <property type="match status" value="1"/>
</dbReference>
<dbReference type="SUPFAM" id="SSF56281">
    <property type="entry name" value="Metallo-hydrolase/oxidoreductase"/>
    <property type="match status" value="1"/>
</dbReference>
<dbReference type="CDD" id="cd07721">
    <property type="entry name" value="yflN-like_MBL-fold"/>
    <property type="match status" value="1"/>
</dbReference>
<dbReference type="InterPro" id="IPR036866">
    <property type="entry name" value="RibonucZ/Hydroxyglut_hydro"/>
</dbReference>
<keyword evidence="3" id="KW-1185">Reference proteome</keyword>
<evidence type="ECO:0000259" key="1">
    <source>
        <dbReference type="SMART" id="SM00849"/>
    </source>
</evidence>
<evidence type="ECO:0000313" key="3">
    <source>
        <dbReference type="Proteomes" id="UP001597478"/>
    </source>
</evidence>
<dbReference type="InterPro" id="IPR001279">
    <property type="entry name" value="Metallo-B-lactamas"/>
</dbReference>
<sequence>MDLVELTPRLHLLRFAVGQAYLWRDGDGVTLVDTGPPGNGEEIARALEHVGASRGDLRRIVLTHFHGDHAGSVAEIRSWSAAAVHAHRFDAPIVRGLAAAPPPVLQDWERPLFDQVGDNITGPPAEVDIDLDDGDRVGENAHVLWIPGHTAGSMALYLPGERVLFTGDTIAEHGGEIMLGVFNQDRQRTVASLRRLAELDTDIACFGHGDPLVGDAATALRAAARY</sequence>
<dbReference type="Proteomes" id="UP001597478">
    <property type="component" value="Unassembled WGS sequence"/>
</dbReference>